<proteinExistence type="predicted"/>
<accession>A0A369JDH7</accession>
<feature type="compositionally biased region" description="Basic and acidic residues" evidence="1">
    <location>
        <begin position="9"/>
        <end position="22"/>
    </location>
</feature>
<evidence type="ECO:0000313" key="2">
    <source>
        <dbReference type="EMBL" id="RDB19928.1"/>
    </source>
</evidence>
<reference evidence="2" key="1">
    <citation type="submission" date="2018-04" db="EMBL/GenBank/DDBJ databases">
        <title>Whole genome sequencing of Hypsizygus marmoreus.</title>
        <authorList>
            <person name="Choi I.-G."/>
            <person name="Min B."/>
            <person name="Kim J.-G."/>
            <person name="Kim S."/>
            <person name="Oh Y.-L."/>
            <person name="Kong W.-S."/>
            <person name="Park H."/>
            <person name="Jeong J."/>
            <person name="Song E.-S."/>
        </authorList>
    </citation>
    <scope>NUCLEOTIDE SEQUENCE [LARGE SCALE GENOMIC DNA]</scope>
    <source>
        <strain evidence="2">51987-8</strain>
    </source>
</reference>
<feature type="region of interest" description="Disordered" evidence="1">
    <location>
        <begin position="1"/>
        <end position="32"/>
    </location>
</feature>
<sequence>MAAGPELEGTSRFDTRHRESPADTKNGGEPPLAFSDELTLWLPRLSCLKLPLIDNALPIFMRIQTSRLP</sequence>
<dbReference type="EMBL" id="LUEZ02000071">
    <property type="protein sequence ID" value="RDB19928.1"/>
    <property type="molecule type" value="Genomic_DNA"/>
</dbReference>
<dbReference type="Proteomes" id="UP000076154">
    <property type="component" value="Unassembled WGS sequence"/>
</dbReference>
<evidence type="ECO:0000313" key="3">
    <source>
        <dbReference type="Proteomes" id="UP000076154"/>
    </source>
</evidence>
<dbReference type="AlphaFoldDB" id="A0A369JDH7"/>
<organism evidence="2 3">
    <name type="scientific">Hypsizygus marmoreus</name>
    <name type="common">White beech mushroom</name>
    <name type="synonym">Agaricus marmoreus</name>
    <dbReference type="NCBI Taxonomy" id="39966"/>
    <lineage>
        <taxon>Eukaryota</taxon>
        <taxon>Fungi</taxon>
        <taxon>Dikarya</taxon>
        <taxon>Basidiomycota</taxon>
        <taxon>Agaricomycotina</taxon>
        <taxon>Agaricomycetes</taxon>
        <taxon>Agaricomycetidae</taxon>
        <taxon>Agaricales</taxon>
        <taxon>Tricholomatineae</taxon>
        <taxon>Lyophyllaceae</taxon>
        <taxon>Hypsizygus</taxon>
    </lineage>
</organism>
<comment type="caution">
    <text evidence="2">The sequence shown here is derived from an EMBL/GenBank/DDBJ whole genome shotgun (WGS) entry which is preliminary data.</text>
</comment>
<dbReference type="InParanoid" id="A0A369JDH7"/>
<keyword evidence="3" id="KW-1185">Reference proteome</keyword>
<gene>
    <name evidence="2" type="ORF">Hypma_012949</name>
</gene>
<protein>
    <submittedName>
        <fullName evidence="2">Uncharacterized protein</fullName>
    </submittedName>
</protein>
<evidence type="ECO:0000256" key="1">
    <source>
        <dbReference type="SAM" id="MobiDB-lite"/>
    </source>
</evidence>
<name>A0A369JDH7_HYPMA</name>